<evidence type="ECO:0000313" key="1">
    <source>
        <dbReference type="EMBL" id="ADI20309.1"/>
    </source>
</evidence>
<dbReference type="Gene3D" id="1.50.10.20">
    <property type="match status" value="1"/>
</dbReference>
<name>E0Y0W8_9SPHI</name>
<protein>
    <recommendedName>
        <fullName evidence="2">Squalene cyclase C-terminal domain-containing protein</fullName>
    </recommendedName>
</protein>
<dbReference type="EMBL" id="GU474939">
    <property type="protein sequence ID" value="ADI20309.1"/>
    <property type="molecule type" value="Genomic_DNA"/>
</dbReference>
<accession>E0Y0W8</accession>
<dbReference type="InterPro" id="IPR008928">
    <property type="entry name" value="6-hairpin_glycosidase_sf"/>
</dbReference>
<organism evidence="1">
    <name type="scientific">uncultured Sphingobacterium sp. EB080_L08E11</name>
    <dbReference type="NCBI Taxonomy" id="710992"/>
    <lineage>
        <taxon>Bacteria</taxon>
        <taxon>Pseudomonadati</taxon>
        <taxon>Bacteroidota</taxon>
        <taxon>Sphingobacteriia</taxon>
        <taxon>Sphingobacteriales</taxon>
        <taxon>Sphingobacteriaceae</taxon>
        <taxon>Sphingobacterium</taxon>
        <taxon>environmental samples</taxon>
    </lineage>
</organism>
<dbReference type="SUPFAM" id="SSF48208">
    <property type="entry name" value="Six-hairpin glycosidases"/>
    <property type="match status" value="1"/>
</dbReference>
<dbReference type="AlphaFoldDB" id="E0Y0W8"/>
<dbReference type="GO" id="GO:0005975">
    <property type="term" value="P:carbohydrate metabolic process"/>
    <property type="evidence" value="ECO:0007669"/>
    <property type="project" value="InterPro"/>
</dbReference>
<reference evidence="1" key="1">
    <citation type="journal article" date="2011" name="Environ. Microbiol.">
        <title>Time-series analyses of Monterey Bay coastal microbial picoplankton using a 'genome proxy' microarray.</title>
        <authorList>
            <person name="Rich V.I."/>
            <person name="Pham V.D."/>
            <person name="Eppley J."/>
            <person name="Shi Y."/>
            <person name="DeLong E.F."/>
        </authorList>
    </citation>
    <scope>NUCLEOTIDE SEQUENCE</scope>
</reference>
<sequence>MGALAYSQRWAAFFKKYDHWRYFFAEWNKLLYLKSYRRHHHSGAIEKSLHHAVRWLIHSISTGSDRGSGTYYHNSGWTSSYPETTGYIVPTLLRYAQNEEGPWAKNAVSAALEAGKWLLETQHTDGGWPGGYVHQKRDSVVFNTGQILRGMRALYLFTGEEVYKESAHRAIVWVWNQLDTEGKFSSNDFMGAVRVYGTYVVAPILEWSQHFEADKDAWEAKARLHLDWVLTQQQDNFWLANCDNTEHKNHKPIIHTIAYTLDGLFDAGSLLQDEKYKNAAIGGAEMLAQKFLERGLLHGRYDKRWHGSEAFIPTGGAQLSILWHKIARADTKAYWAEEARGSMNVLLSVIATSGARTAPDVGGALQGSFPMWGRYESFGLPNWATKYMVDSLMNELNWSNEH</sequence>
<evidence type="ECO:0008006" key="2">
    <source>
        <dbReference type="Google" id="ProtNLM"/>
    </source>
</evidence>
<proteinExistence type="predicted"/>